<feature type="transmembrane region" description="Helical" evidence="1">
    <location>
        <begin position="62"/>
        <end position="87"/>
    </location>
</feature>
<comment type="caution">
    <text evidence="2">The sequence shown here is derived from an EMBL/GenBank/DDBJ whole genome shotgun (WGS) entry which is preliminary data.</text>
</comment>
<proteinExistence type="predicted"/>
<gene>
    <name evidence="2" type="ORF">A3A78_01125</name>
</gene>
<sequence length="118" mass="13445">MERKMLPLLQLEFWKKLAGEFLNIPFTPSGLPFLVIGSIVIGEAVNYWLLRKAGRPTPFWELFLFSLLFPVGSGMVLSVIWAAIALIIWLTPYLLPISGFGLIMALFFSFLQKKMHKT</sequence>
<evidence type="ECO:0000256" key="1">
    <source>
        <dbReference type="SAM" id="Phobius"/>
    </source>
</evidence>
<dbReference type="AlphaFoldDB" id="A0A1F4VF40"/>
<protein>
    <submittedName>
        <fullName evidence="2">Uncharacterized protein</fullName>
    </submittedName>
</protein>
<feature type="transmembrane region" description="Helical" evidence="1">
    <location>
        <begin position="31"/>
        <end position="50"/>
    </location>
</feature>
<evidence type="ECO:0000313" key="3">
    <source>
        <dbReference type="Proteomes" id="UP000176504"/>
    </source>
</evidence>
<reference evidence="2 3" key="1">
    <citation type="journal article" date="2016" name="Nat. Commun.">
        <title>Thousands of microbial genomes shed light on interconnected biogeochemical processes in an aquifer system.</title>
        <authorList>
            <person name="Anantharaman K."/>
            <person name="Brown C.T."/>
            <person name="Hug L.A."/>
            <person name="Sharon I."/>
            <person name="Castelle C.J."/>
            <person name="Probst A.J."/>
            <person name="Thomas B.C."/>
            <person name="Singh A."/>
            <person name="Wilkins M.J."/>
            <person name="Karaoz U."/>
            <person name="Brodie E.L."/>
            <person name="Williams K.H."/>
            <person name="Hubbard S.S."/>
            <person name="Banfield J.F."/>
        </authorList>
    </citation>
    <scope>NUCLEOTIDE SEQUENCE [LARGE SCALE GENOMIC DNA]</scope>
</reference>
<keyword evidence="1" id="KW-1133">Transmembrane helix</keyword>
<name>A0A1F4VF40_UNCKA</name>
<keyword evidence="1" id="KW-0472">Membrane</keyword>
<feature type="transmembrane region" description="Helical" evidence="1">
    <location>
        <begin position="93"/>
        <end position="111"/>
    </location>
</feature>
<dbReference type="EMBL" id="MEVI01000002">
    <property type="protein sequence ID" value="OGC55540.1"/>
    <property type="molecule type" value="Genomic_DNA"/>
</dbReference>
<accession>A0A1F4VF40</accession>
<evidence type="ECO:0000313" key="2">
    <source>
        <dbReference type="EMBL" id="OGC55540.1"/>
    </source>
</evidence>
<dbReference type="Proteomes" id="UP000176504">
    <property type="component" value="Unassembled WGS sequence"/>
</dbReference>
<keyword evidence="1" id="KW-0812">Transmembrane</keyword>
<organism evidence="2 3">
    <name type="scientific">candidate division WWE3 bacterium RIFCSPLOWO2_01_FULL_41_18</name>
    <dbReference type="NCBI Taxonomy" id="1802625"/>
    <lineage>
        <taxon>Bacteria</taxon>
        <taxon>Katanobacteria</taxon>
    </lineage>
</organism>